<evidence type="ECO:0000256" key="3">
    <source>
        <dbReference type="ARBA" id="ARBA00021568"/>
    </source>
</evidence>
<comment type="subcellular location">
    <subcellularLocation>
        <location evidence="2">Cytoplasm</location>
    </subcellularLocation>
    <subcellularLocation>
        <location evidence="1">Nucleus</location>
    </subcellularLocation>
</comment>
<evidence type="ECO:0000256" key="2">
    <source>
        <dbReference type="ARBA" id="ARBA00004496"/>
    </source>
</evidence>
<comment type="subunit">
    <text evidence="10">Thyroid receptor interacting proteins (TRIPs) specifically interact with the ligand binding domain of the thyroid receptor (TR). Requires the presence of thyroid hormone for its interaction. Interacts with NUFIP1. Interacts (via HIT-type zinc finger) with the RUVBL1/RUVBL2 complex in the presence of ADP.</text>
</comment>
<dbReference type="AlphaFoldDB" id="R7UDI0"/>
<dbReference type="EnsemblMetazoa" id="CapteT197103">
    <property type="protein sequence ID" value="CapteP197103"/>
    <property type="gene ID" value="CapteG197103"/>
</dbReference>
<evidence type="ECO:0000313" key="15">
    <source>
        <dbReference type="Proteomes" id="UP000014760"/>
    </source>
</evidence>
<dbReference type="Proteomes" id="UP000014760">
    <property type="component" value="Unassembled WGS sequence"/>
</dbReference>
<dbReference type="GO" id="GO:0048254">
    <property type="term" value="P:snoRNA localization"/>
    <property type="evidence" value="ECO:0007669"/>
    <property type="project" value="TreeGrafter"/>
</dbReference>
<evidence type="ECO:0000313" key="13">
    <source>
        <dbReference type="EMBL" id="ELU04420.1"/>
    </source>
</evidence>
<accession>R7UDI0</accession>
<dbReference type="GO" id="GO:0000463">
    <property type="term" value="P:maturation of LSU-rRNA from tricistronic rRNA transcript (SSU-rRNA, 5.8S rRNA, LSU-rRNA)"/>
    <property type="evidence" value="ECO:0007669"/>
    <property type="project" value="TreeGrafter"/>
</dbReference>
<dbReference type="EMBL" id="AMQN01008159">
    <property type="status" value="NOT_ANNOTATED_CDS"/>
    <property type="molecule type" value="Genomic_DNA"/>
</dbReference>
<dbReference type="PANTHER" id="PTHR13483:SF11">
    <property type="entry name" value="ZINC FINGER HIT DOMAIN-CONTAINING PROTEIN 3"/>
    <property type="match status" value="1"/>
</dbReference>
<reference evidence="15" key="1">
    <citation type="submission" date="2012-12" db="EMBL/GenBank/DDBJ databases">
        <authorList>
            <person name="Hellsten U."/>
            <person name="Grimwood J."/>
            <person name="Chapman J.A."/>
            <person name="Shapiro H."/>
            <person name="Aerts A."/>
            <person name="Otillar R.P."/>
            <person name="Terry A.Y."/>
            <person name="Boore J.L."/>
            <person name="Simakov O."/>
            <person name="Marletaz F."/>
            <person name="Cho S.-J."/>
            <person name="Edsinger-Gonzales E."/>
            <person name="Havlak P."/>
            <person name="Kuo D.-H."/>
            <person name="Larsson T."/>
            <person name="Lv J."/>
            <person name="Arendt D."/>
            <person name="Savage R."/>
            <person name="Osoegawa K."/>
            <person name="de Jong P."/>
            <person name="Lindberg D.R."/>
            <person name="Seaver E.C."/>
            <person name="Weisblat D.A."/>
            <person name="Putnam N.H."/>
            <person name="Grigoriev I.V."/>
            <person name="Rokhsar D.S."/>
        </authorList>
    </citation>
    <scope>NUCLEOTIDE SEQUENCE</scope>
    <source>
        <strain evidence="15">I ESC-2004</strain>
    </source>
</reference>
<dbReference type="FunCoup" id="R7UDI0">
    <property type="interactions" value="898"/>
</dbReference>
<dbReference type="EMBL" id="KB302324">
    <property type="protein sequence ID" value="ELU04420.1"/>
    <property type="molecule type" value="Genomic_DNA"/>
</dbReference>
<dbReference type="InterPro" id="IPR048371">
    <property type="entry name" value="ZNHIT3_C"/>
</dbReference>
<evidence type="ECO:0000256" key="8">
    <source>
        <dbReference type="ARBA" id="ARBA00022833"/>
    </source>
</evidence>
<proteinExistence type="predicted"/>
<dbReference type="Pfam" id="PF21373">
    <property type="entry name" value="ZNHIT3_C"/>
    <property type="match status" value="1"/>
</dbReference>
<evidence type="ECO:0000256" key="5">
    <source>
        <dbReference type="ARBA" id="ARBA00022553"/>
    </source>
</evidence>
<keyword evidence="5" id="KW-0597">Phosphoprotein</keyword>
<gene>
    <name evidence="13" type="ORF">CAPTEDRAFT_197103</name>
</gene>
<reference evidence="13 15" key="2">
    <citation type="journal article" date="2013" name="Nature">
        <title>Insights into bilaterian evolution from three spiralian genomes.</title>
        <authorList>
            <person name="Simakov O."/>
            <person name="Marletaz F."/>
            <person name="Cho S.J."/>
            <person name="Edsinger-Gonzales E."/>
            <person name="Havlak P."/>
            <person name="Hellsten U."/>
            <person name="Kuo D.H."/>
            <person name="Larsson T."/>
            <person name="Lv J."/>
            <person name="Arendt D."/>
            <person name="Savage R."/>
            <person name="Osoegawa K."/>
            <person name="de Jong P."/>
            <person name="Grimwood J."/>
            <person name="Chapman J.A."/>
            <person name="Shapiro H."/>
            <person name="Aerts A."/>
            <person name="Otillar R.P."/>
            <person name="Terry A.Y."/>
            <person name="Boore J.L."/>
            <person name="Grigoriev I.V."/>
            <person name="Lindberg D.R."/>
            <person name="Seaver E.C."/>
            <person name="Weisblat D.A."/>
            <person name="Putnam N.H."/>
            <person name="Rokhsar D.S."/>
        </authorList>
    </citation>
    <scope>NUCLEOTIDE SEQUENCE</scope>
    <source>
        <strain evidence="13 15">I ESC-2004</strain>
    </source>
</reference>
<dbReference type="OMA" id="CNEAQSK"/>
<evidence type="ECO:0000256" key="1">
    <source>
        <dbReference type="ARBA" id="ARBA00004123"/>
    </source>
</evidence>
<evidence type="ECO:0000256" key="4">
    <source>
        <dbReference type="ARBA" id="ARBA00022490"/>
    </source>
</evidence>
<keyword evidence="6" id="KW-0479">Metal-binding</keyword>
<dbReference type="PANTHER" id="PTHR13483">
    <property type="entry name" value="BOX C_D SNORNA PROTEIN 1-RELATED"/>
    <property type="match status" value="1"/>
</dbReference>
<dbReference type="CDD" id="cd23024">
    <property type="entry name" value="zf-HIT_ZNHIT2-3"/>
    <property type="match status" value="1"/>
</dbReference>
<dbReference type="EMBL" id="AMQN01008158">
    <property type="status" value="NOT_ANNOTATED_CDS"/>
    <property type="molecule type" value="Genomic_DNA"/>
</dbReference>
<dbReference type="GO" id="GO:0005634">
    <property type="term" value="C:nucleus"/>
    <property type="evidence" value="ECO:0007669"/>
    <property type="project" value="UniProtKB-SubCell"/>
</dbReference>
<organism evidence="13">
    <name type="scientific">Capitella teleta</name>
    <name type="common">Polychaete worm</name>
    <dbReference type="NCBI Taxonomy" id="283909"/>
    <lineage>
        <taxon>Eukaryota</taxon>
        <taxon>Metazoa</taxon>
        <taxon>Spiralia</taxon>
        <taxon>Lophotrochozoa</taxon>
        <taxon>Annelida</taxon>
        <taxon>Polychaeta</taxon>
        <taxon>Sedentaria</taxon>
        <taxon>Scolecida</taxon>
        <taxon>Capitellidae</taxon>
        <taxon>Capitella</taxon>
    </lineage>
</organism>
<name>R7UDI0_CAPTE</name>
<evidence type="ECO:0000256" key="11">
    <source>
        <dbReference type="PROSITE-ProRule" id="PRU00453"/>
    </source>
</evidence>
<keyword evidence="4" id="KW-0963">Cytoplasm</keyword>
<dbReference type="SUPFAM" id="SSF144232">
    <property type="entry name" value="HIT/MYND zinc finger-like"/>
    <property type="match status" value="1"/>
</dbReference>
<evidence type="ECO:0000256" key="7">
    <source>
        <dbReference type="ARBA" id="ARBA00022771"/>
    </source>
</evidence>
<dbReference type="GO" id="GO:0005737">
    <property type="term" value="C:cytoplasm"/>
    <property type="evidence" value="ECO:0007669"/>
    <property type="project" value="UniProtKB-SubCell"/>
</dbReference>
<dbReference type="EMBL" id="AMQN01008157">
    <property type="status" value="NOT_ANNOTATED_CDS"/>
    <property type="molecule type" value="Genomic_DNA"/>
</dbReference>
<sequence>MGLSSEALCRVCSIEPHKYKCPKCFLRYCSLACYKQHKENDCAVQDDIPSGNTQPKPEAAVAANDDLSEDCVKPELLERLGSSADLKALLTNPHLRNVLQEVDEAKDPWSAMKLAMQEPLFTEFADECLSIIDKESLS</sequence>
<dbReference type="Gene3D" id="3.30.60.190">
    <property type="match status" value="1"/>
</dbReference>
<reference evidence="14" key="3">
    <citation type="submission" date="2015-06" db="UniProtKB">
        <authorList>
            <consortium name="EnsemblMetazoa"/>
        </authorList>
    </citation>
    <scope>IDENTIFICATION</scope>
</reference>
<evidence type="ECO:0000256" key="9">
    <source>
        <dbReference type="ARBA" id="ARBA00023242"/>
    </source>
</evidence>
<evidence type="ECO:0000256" key="10">
    <source>
        <dbReference type="ARBA" id="ARBA00046946"/>
    </source>
</evidence>
<keyword evidence="15" id="KW-1185">Reference proteome</keyword>
<dbReference type="GO" id="GO:0008270">
    <property type="term" value="F:zinc ion binding"/>
    <property type="evidence" value="ECO:0007669"/>
    <property type="project" value="UniProtKB-UniRule"/>
</dbReference>
<keyword evidence="7 11" id="KW-0863">Zinc-finger</keyword>
<dbReference type="STRING" id="283909.R7UDI0"/>
<evidence type="ECO:0000313" key="14">
    <source>
        <dbReference type="EnsemblMetazoa" id="CapteP197103"/>
    </source>
</evidence>
<keyword evidence="8" id="KW-0862">Zinc</keyword>
<dbReference type="GO" id="GO:0000492">
    <property type="term" value="P:box C/D snoRNP assembly"/>
    <property type="evidence" value="ECO:0007669"/>
    <property type="project" value="TreeGrafter"/>
</dbReference>
<dbReference type="InterPro" id="IPR007529">
    <property type="entry name" value="Znf_HIT"/>
</dbReference>
<dbReference type="EMBL" id="AMQN01008160">
    <property type="status" value="NOT_ANNOTATED_CDS"/>
    <property type="molecule type" value="Genomic_DNA"/>
</dbReference>
<evidence type="ECO:0000259" key="12">
    <source>
        <dbReference type="PROSITE" id="PS51083"/>
    </source>
</evidence>
<feature type="domain" description="HIT-type" evidence="12">
    <location>
        <begin position="9"/>
        <end position="42"/>
    </location>
</feature>
<dbReference type="PROSITE" id="PS51083">
    <property type="entry name" value="ZF_HIT"/>
    <property type="match status" value="1"/>
</dbReference>
<dbReference type="HOGENOM" id="CLU_117355_1_0_1"/>
<dbReference type="Pfam" id="PF04438">
    <property type="entry name" value="zf-HIT"/>
    <property type="match status" value="1"/>
</dbReference>
<dbReference type="OrthoDB" id="18412at2759"/>
<keyword evidence="9" id="KW-0539">Nucleus</keyword>
<dbReference type="InterPro" id="IPR051639">
    <property type="entry name" value="BCD1"/>
</dbReference>
<protein>
    <recommendedName>
        <fullName evidence="3">Zinc finger HIT domain-containing protein 3</fullName>
    </recommendedName>
</protein>
<dbReference type="GO" id="GO:0070761">
    <property type="term" value="C:pre-snoRNP complex"/>
    <property type="evidence" value="ECO:0007669"/>
    <property type="project" value="TreeGrafter"/>
</dbReference>
<evidence type="ECO:0000256" key="6">
    <source>
        <dbReference type="ARBA" id="ARBA00022723"/>
    </source>
</evidence>